<dbReference type="OrthoDB" id="4324184at2"/>
<proteinExistence type="predicted"/>
<comment type="caution">
    <text evidence="1">The sequence shown here is derived from an EMBL/GenBank/DDBJ whole genome shotgun (WGS) entry which is preliminary data.</text>
</comment>
<dbReference type="RefSeq" id="WP_129454235.1">
    <property type="nucleotide sequence ID" value="NZ_JACXYX010000009.1"/>
</dbReference>
<dbReference type="Proteomes" id="UP000293291">
    <property type="component" value="Unassembled WGS sequence"/>
</dbReference>
<dbReference type="InterPro" id="IPR046658">
    <property type="entry name" value="DUF6767"/>
</dbReference>
<dbReference type="Pfam" id="PF20555">
    <property type="entry name" value="DUF6767"/>
    <property type="match status" value="1"/>
</dbReference>
<protein>
    <submittedName>
        <fullName evidence="1">Uncharacterized protein</fullName>
    </submittedName>
</protein>
<gene>
    <name evidence="1" type="ORF">EUA07_06745</name>
</gene>
<sequence length="68" mass="7513">MAYVDARCPLRPGDMCSLCVPGATGPQDCPTVAEVMRDPELRERLAELRREAAEAPEVLSQRHTDPHP</sequence>
<name>A0A4Q2SH69_9ACTN</name>
<dbReference type="EMBL" id="SDWU01000006">
    <property type="protein sequence ID" value="RYC03244.1"/>
    <property type="molecule type" value="Genomic_DNA"/>
</dbReference>
<evidence type="ECO:0000313" key="1">
    <source>
        <dbReference type="EMBL" id="RYC03244.1"/>
    </source>
</evidence>
<dbReference type="AlphaFoldDB" id="A0A4Q2SH69"/>
<reference evidence="1 2" key="1">
    <citation type="submission" date="2019-01" db="EMBL/GenBank/DDBJ databases">
        <title>Novel species of Nocardioides.</title>
        <authorList>
            <person name="Liu Q."/>
            <person name="Xin Y.-H."/>
        </authorList>
    </citation>
    <scope>NUCLEOTIDE SEQUENCE [LARGE SCALE GENOMIC DNA]</scope>
    <source>
        <strain evidence="1 2">CGMCC 4.6875</strain>
    </source>
</reference>
<evidence type="ECO:0000313" key="2">
    <source>
        <dbReference type="Proteomes" id="UP000293291"/>
    </source>
</evidence>
<accession>A0A4Q2SH69</accession>
<organism evidence="1 2">
    <name type="scientific">Nocardioides ganghwensis</name>
    <dbReference type="NCBI Taxonomy" id="252230"/>
    <lineage>
        <taxon>Bacteria</taxon>
        <taxon>Bacillati</taxon>
        <taxon>Actinomycetota</taxon>
        <taxon>Actinomycetes</taxon>
        <taxon>Propionibacteriales</taxon>
        <taxon>Nocardioidaceae</taxon>
        <taxon>Nocardioides</taxon>
    </lineage>
</organism>
<keyword evidence="2" id="KW-1185">Reference proteome</keyword>